<evidence type="ECO:0000256" key="6">
    <source>
        <dbReference type="ARBA" id="ARBA00023014"/>
    </source>
</evidence>
<feature type="domain" description="4Fe-4S ferredoxin-type" evidence="7">
    <location>
        <begin position="342"/>
        <end position="371"/>
    </location>
</feature>
<dbReference type="InterPro" id="IPR017900">
    <property type="entry name" value="4Fe4S_Fe_S_CS"/>
</dbReference>
<keyword evidence="4" id="KW-0479">Metal-binding</keyword>
<dbReference type="Gene3D" id="3.30.70.20">
    <property type="match status" value="1"/>
</dbReference>
<proteinExistence type="predicted"/>
<dbReference type="InterPro" id="IPR050157">
    <property type="entry name" value="PSI_iron-sulfur_center"/>
</dbReference>
<accession>A0A0L6W6M0</accession>
<reference evidence="9" key="1">
    <citation type="submission" date="2015-07" db="EMBL/GenBank/DDBJ databases">
        <title>Complete Genome of Thermincola ferriacetica strain Z-0001T.</title>
        <authorList>
            <person name="Lusk B."/>
            <person name="Badalamenti J.P."/>
            <person name="Parameswaran P."/>
            <person name="Bond D.R."/>
            <person name="Torres C.I."/>
        </authorList>
    </citation>
    <scope>NUCLEOTIDE SEQUENCE [LARGE SCALE GENOMIC DNA]</scope>
    <source>
        <strain evidence="9">Z-0001</strain>
    </source>
</reference>
<dbReference type="RefSeq" id="WP_052216564.1">
    <property type="nucleotide sequence ID" value="NZ_LGTE01000001.1"/>
</dbReference>
<keyword evidence="9" id="KW-1185">Reference proteome</keyword>
<keyword evidence="3" id="KW-0004">4Fe-4S</keyword>
<evidence type="ECO:0000256" key="3">
    <source>
        <dbReference type="ARBA" id="ARBA00022485"/>
    </source>
</evidence>
<comment type="function">
    <text evidence="1">Ferredoxins are iron-sulfur proteins that transfer electrons in a wide variety of metabolic reactions.</text>
</comment>
<dbReference type="PANTHER" id="PTHR24960:SF76">
    <property type="entry name" value="4FE-4S FERREDOXIN-TYPE DOMAIN-CONTAINING PROTEIN"/>
    <property type="match status" value="1"/>
</dbReference>
<name>A0A0L6W6M0_9FIRM</name>
<dbReference type="EMBL" id="LGTE01000001">
    <property type="protein sequence ID" value="KNZ71227.1"/>
    <property type="molecule type" value="Genomic_DNA"/>
</dbReference>
<organism evidence="8 9">
    <name type="scientific">Thermincola ferriacetica</name>
    <dbReference type="NCBI Taxonomy" id="281456"/>
    <lineage>
        <taxon>Bacteria</taxon>
        <taxon>Bacillati</taxon>
        <taxon>Bacillota</taxon>
        <taxon>Clostridia</taxon>
        <taxon>Eubacteriales</taxon>
        <taxon>Thermincolaceae</taxon>
        <taxon>Thermincola</taxon>
    </lineage>
</organism>
<dbReference type="Pfam" id="PF04015">
    <property type="entry name" value="DUF362"/>
    <property type="match status" value="1"/>
</dbReference>
<protein>
    <recommendedName>
        <fullName evidence="2">Ferredoxin</fullName>
    </recommendedName>
</protein>
<evidence type="ECO:0000256" key="4">
    <source>
        <dbReference type="ARBA" id="ARBA00022723"/>
    </source>
</evidence>
<dbReference type="PATRIC" id="fig|281456.6.peg.322"/>
<dbReference type="InterPro" id="IPR017896">
    <property type="entry name" value="4Fe4S_Fe-S-bd"/>
</dbReference>
<dbReference type="Proteomes" id="UP000037175">
    <property type="component" value="Unassembled WGS sequence"/>
</dbReference>
<dbReference type="PROSITE" id="PS51379">
    <property type="entry name" value="4FE4S_FER_2"/>
    <property type="match status" value="2"/>
</dbReference>
<dbReference type="GO" id="GO:0051539">
    <property type="term" value="F:4 iron, 4 sulfur cluster binding"/>
    <property type="evidence" value="ECO:0007669"/>
    <property type="project" value="UniProtKB-KW"/>
</dbReference>
<dbReference type="PANTHER" id="PTHR24960">
    <property type="entry name" value="PHOTOSYSTEM I IRON-SULFUR CENTER-RELATED"/>
    <property type="match status" value="1"/>
</dbReference>
<evidence type="ECO:0000256" key="2">
    <source>
        <dbReference type="ARBA" id="ARBA00013529"/>
    </source>
</evidence>
<dbReference type="AlphaFoldDB" id="A0A0L6W6M0"/>
<sequence>MLEQVVLWKCGDYDPELLKEALKRCFTLLGGLDKFVRSGQTVFLKLNLLMKKKPEDAVTTHPAVVEAMVRLLQERGATVIIGDSPGGPYNQMALKAVYRTAGIEEVARKTGATLNFNTQEIDVPYPEGKIIKRFTLIKPLVDADIYISLSKLKTHMMTKFTGAVKVNFGAIPGMLKAEYHFKMPRVMDFSEMLLDLTECLKPTLNIMDAIVGMEGKGPSAGTPKKVGALLVSTSAPALDVVAAALAGIEPVSIPTVKAAENRGLPASINQVELMGYKLTDFNIQPFALPDYTGEARFPIPDLLNRFLESWLKPKPVFMEDQCIFCRECINNCPPKALSAGNKAPEIDLNKCIRCFCCQELCPRKAVDIKKSPLARLLFK</sequence>
<evidence type="ECO:0000313" key="8">
    <source>
        <dbReference type="EMBL" id="KNZ71227.1"/>
    </source>
</evidence>
<dbReference type="Pfam" id="PF13237">
    <property type="entry name" value="Fer4_10"/>
    <property type="match status" value="1"/>
</dbReference>
<evidence type="ECO:0000313" key="9">
    <source>
        <dbReference type="Proteomes" id="UP000037175"/>
    </source>
</evidence>
<feature type="domain" description="4Fe-4S ferredoxin-type" evidence="7">
    <location>
        <begin position="313"/>
        <end position="341"/>
    </location>
</feature>
<evidence type="ECO:0000259" key="7">
    <source>
        <dbReference type="PROSITE" id="PS51379"/>
    </source>
</evidence>
<dbReference type="PROSITE" id="PS00198">
    <property type="entry name" value="4FE4S_FER_1"/>
    <property type="match status" value="1"/>
</dbReference>
<dbReference type="GO" id="GO:0046872">
    <property type="term" value="F:metal ion binding"/>
    <property type="evidence" value="ECO:0007669"/>
    <property type="project" value="UniProtKB-KW"/>
</dbReference>
<evidence type="ECO:0000256" key="5">
    <source>
        <dbReference type="ARBA" id="ARBA00023004"/>
    </source>
</evidence>
<keyword evidence="5" id="KW-0408">Iron</keyword>
<gene>
    <name evidence="8" type="ORF">Tfer_0306</name>
</gene>
<evidence type="ECO:0000256" key="1">
    <source>
        <dbReference type="ARBA" id="ARBA00003532"/>
    </source>
</evidence>
<comment type="caution">
    <text evidence="8">The sequence shown here is derived from an EMBL/GenBank/DDBJ whole genome shotgun (WGS) entry which is preliminary data.</text>
</comment>
<keyword evidence="6" id="KW-0411">Iron-sulfur</keyword>
<dbReference type="InterPro" id="IPR007160">
    <property type="entry name" value="DUF362"/>
</dbReference>
<dbReference type="SUPFAM" id="SSF54862">
    <property type="entry name" value="4Fe-4S ferredoxins"/>
    <property type="match status" value="1"/>
</dbReference>